<dbReference type="PANTHER" id="PTHR32196">
    <property type="entry name" value="ABC TRANSPORTER PERMEASE PROTEIN YPHD-RELATED-RELATED"/>
    <property type="match status" value="1"/>
</dbReference>
<proteinExistence type="predicted"/>
<dbReference type="PANTHER" id="PTHR32196:SF21">
    <property type="entry name" value="ABC TRANSPORTER PERMEASE PROTEIN YPHD-RELATED"/>
    <property type="match status" value="1"/>
</dbReference>
<feature type="transmembrane region" description="Helical" evidence="8">
    <location>
        <begin position="277"/>
        <end position="296"/>
    </location>
</feature>
<evidence type="ECO:0000313" key="10">
    <source>
        <dbReference type="Proteomes" id="UP001595648"/>
    </source>
</evidence>
<dbReference type="CDD" id="cd06579">
    <property type="entry name" value="TM_PBP1_transp_AraH_like"/>
    <property type="match status" value="1"/>
</dbReference>
<dbReference type="Proteomes" id="UP001595648">
    <property type="component" value="Unassembled WGS sequence"/>
</dbReference>
<reference evidence="10" key="1">
    <citation type="journal article" date="2019" name="Int. J. Syst. Evol. Microbiol.">
        <title>The Global Catalogue of Microorganisms (GCM) 10K type strain sequencing project: providing services to taxonomists for standard genome sequencing and annotation.</title>
        <authorList>
            <consortium name="The Broad Institute Genomics Platform"/>
            <consortium name="The Broad Institute Genome Sequencing Center for Infectious Disease"/>
            <person name="Wu L."/>
            <person name="Ma J."/>
        </authorList>
    </citation>
    <scope>NUCLEOTIDE SEQUENCE [LARGE SCALE GENOMIC DNA]</scope>
    <source>
        <strain evidence="10">ICMP 19515</strain>
    </source>
</reference>
<feature type="transmembrane region" description="Helical" evidence="8">
    <location>
        <begin position="131"/>
        <end position="150"/>
    </location>
</feature>
<comment type="caution">
    <text evidence="9">The sequence shown here is derived from an EMBL/GenBank/DDBJ whole genome shotgun (WGS) entry which is preliminary data.</text>
</comment>
<accession>A0ABV7MPZ5</accession>
<evidence type="ECO:0000313" key="9">
    <source>
        <dbReference type="EMBL" id="MFC3323668.1"/>
    </source>
</evidence>
<keyword evidence="3" id="KW-1003">Cell membrane</keyword>
<protein>
    <submittedName>
        <fullName evidence="9">ABC transporter permease</fullName>
    </submittedName>
</protein>
<name>A0ABV7MPZ5_9HYPH</name>
<evidence type="ECO:0000256" key="8">
    <source>
        <dbReference type="SAM" id="Phobius"/>
    </source>
</evidence>
<evidence type="ECO:0000256" key="2">
    <source>
        <dbReference type="ARBA" id="ARBA00022448"/>
    </source>
</evidence>
<comment type="subcellular location">
    <subcellularLocation>
        <location evidence="1">Cell membrane</location>
        <topology evidence="1">Multi-pass membrane protein</topology>
    </subcellularLocation>
</comment>
<keyword evidence="10" id="KW-1185">Reference proteome</keyword>
<feature type="transmembrane region" description="Helical" evidence="8">
    <location>
        <begin position="20"/>
        <end position="39"/>
    </location>
</feature>
<sequence length="327" mass="33877">MENVQDGAAPRTTPIWTIRYAGYALPAILLILVVIFSVLNPTTFPSLLTLNTLLRTESVAAILAIALIFPLVVGEFDLSVGANLGLGAILVTGLTSQGILTIWPAIVAAIAMCGLVGAINGVLVARIGINAMVATLGMSVIVTGSVLWYTQGNVFFDNIPIQLTDLADNSLLGVPMPAVFLAIVAFCAWYVLEQTPFGRYLHAVGSSKDAAALSGLNIRNLIFSSFLISGLLAGFSGVLQAAALGSGNPNVGPAFLLPAFSAAFLGATAIKIGTFNVLGTIVAVFTVAVGITGLQLMGVAFFVTPIFQGVALIAAVTAARFLRRQEL</sequence>
<feature type="transmembrane region" description="Helical" evidence="8">
    <location>
        <begin position="102"/>
        <end position="124"/>
    </location>
</feature>
<feature type="transmembrane region" description="Helical" evidence="8">
    <location>
        <begin position="221"/>
        <end position="245"/>
    </location>
</feature>
<dbReference type="InterPro" id="IPR001851">
    <property type="entry name" value="ABC_transp_permease"/>
</dbReference>
<dbReference type="EMBL" id="JBHRVD010000001">
    <property type="protein sequence ID" value="MFC3323668.1"/>
    <property type="molecule type" value="Genomic_DNA"/>
</dbReference>
<dbReference type="Pfam" id="PF02653">
    <property type="entry name" value="BPD_transp_2"/>
    <property type="match status" value="1"/>
</dbReference>
<organism evidence="9 10">
    <name type="scientific">Mesorhizobium cantuariense</name>
    <dbReference type="NCBI Taxonomy" id="1300275"/>
    <lineage>
        <taxon>Bacteria</taxon>
        <taxon>Pseudomonadati</taxon>
        <taxon>Pseudomonadota</taxon>
        <taxon>Alphaproteobacteria</taxon>
        <taxon>Hyphomicrobiales</taxon>
        <taxon>Phyllobacteriaceae</taxon>
        <taxon>Mesorhizobium</taxon>
    </lineage>
</organism>
<feature type="transmembrane region" description="Helical" evidence="8">
    <location>
        <begin position="251"/>
        <end position="270"/>
    </location>
</feature>
<evidence type="ECO:0000256" key="5">
    <source>
        <dbReference type="ARBA" id="ARBA00022692"/>
    </source>
</evidence>
<keyword evidence="7 8" id="KW-0472">Membrane</keyword>
<keyword evidence="4" id="KW-0997">Cell inner membrane</keyword>
<keyword evidence="2" id="KW-0813">Transport</keyword>
<feature type="transmembrane region" description="Helical" evidence="8">
    <location>
        <begin position="170"/>
        <end position="192"/>
    </location>
</feature>
<evidence type="ECO:0000256" key="1">
    <source>
        <dbReference type="ARBA" id="ARBA00004651"/>
    </source>
</evidence>
<keyword evidence="5 8" id="KW-0812">Transmembrane</keyword>
<gene>
    <name evidence="9" type="ORF">ACFOJ9_18120</name>
</gene>
<feature type="transmembrane region" description="Helical" evidence="8">
    <location>
        <begin position="59"/>
        <end position="82"/>
    </location>
</feature>
<evidence type="ECO:0000256" key="6">
    <source>
        <dbReference type="ARBA" id="ARBA00022989"/>
    </source>
</evidence>
<evidence type="ECO:0000256" key="3">
    <source>
        <dbReference type="ARBA" id="ARBA00022475"/>
    </source>
</evidence>
<feature type="transmembrane region" description="Helical" evidence="8">
    <location>
        <begin position="302"/>
        <end position="322"/>
    </location>
</feature>
<evidence type="ECO:0000256" key="4">
    <source>
        <dbReference type="ARBA" id="ARBA00022519"/>
    </source>
</evidence>
<dbReference type="RefSeq" id="WP_378980270.1">
    <property type="nucleotide sequence ID" value="NZ_JBHRVD010000001.1"/>
</dbReference>
<evidence type="ECO:0000256" key="7">
    <source>
        <dbReference type="ARBA" id="ARBA00023136"/>
    </source>
</evidence>
<keyword evidence="6 8" id="KW-1133">Transmembrane helix</keyword>